<evidence type="ECO:0000313" key="3">
    <source>
        <dbReference type="Proteomes" id="UP000637578"/>
    </source>
</evidence>
<dbReference type="Proteomes" id="UP000637578">
    <property type="component" value="Unassembled WGS sequence"/>
</dbReference>
<proteinExistence type="predicted"/>
<dbReference type="AlphaFoldDB" id="A0A8J3CBW8"/>
<keyword evidence="3" id="KW-1185">Reference proteome</keyword>
<evidence type="ECO:0000256" key="1">
    <source>
        <dbReference type="SAM" id="Phobius"/>
    </source>
</evidence>
<reference evidence="2" key="2">
    <citation type="submission" date="2020-09" db="EMBL/GenBank/DDBJ databases">
        <authorList>
            <person name="Sun Q."/>
            <person name="Zhou Y."/>
        </authorList>
    </citation>
    <scope>NUCLEOTIDE SEQUENCE</scope>
    <source>
        <strain evidence="2">CGMCC 4.5737</strain>
    </source>
</reference>
<organism evidence="2 3">
    <name type="scientific">Longimycelium tulufanense</name>
    <dbReference type="NCBI Taxonomy" id="907463"/>
    <lineage>
        <taxon>Bacteria</taxon>
        <taxon>Bacillati</taxon>
        <taxon>Actinomycetota</taxon>
        <taxon>Actinomycetes</taxon>
        <taxon>Pseudonocardiales</taxon>
        <taxon>Pseudonocardiaceae</taxon>
        <taxon>Longimycelium</taxon>
    </lineage>
</organism>
<evidence type="ECO:0000313" key="2">
    <source>
        <dbReference type="EMBL" id="GGM44838.1"/>
    </source>
</evidence>
<keyword evidence="1" id="KW-0472">Membrane</keyword>
<sequence>MRDLVGVALVAGMVVHLLVRQSYGSLPALPALAGFTLLVLAVVETVLGFALRARIHRKPGTRPVQPLTAARAVALAKASSLLGAIMTGVWVGVLGYVLPQRDELAAAASDTTAAIIGGVSALLLVGAALWLEYCCRTPDGGAESESPNGRD</sequence>
<dbReference type="InterPro" id="IPR021517">
    <property type="entry name" value="DUF3180"/>
</dbReference>
<protein>
    <submittedName>
        <fullName evidence="2">Membrane protein</fullName>
    </submittedName>
</protein>
<keyword evidence="1" id="KW-1133">Transmembrane helix</keyword>
<feature type="transmembrane region" description="Helical" evidence="1">
    <location>
        <begin position="72"/>
        <end position="93"/>
    </location>
</feature>
<accession>A0A8J3CBW8</accession>
<comment type="caution">
    <text evidence="2">The sequence shown here is derived from an EMBL/GenBank/DDBJ whole genome shotgun (WGS) entry which is preliminary data.</text>
</comment>
<keyword evidence="1" id="KW-0812">Transmembrane</keyword>
<reference evidence="2" key="1">
    <citation type="journal article" date="2014" name="Int. J. Syst. Evol. Microbiol.">
        <title>Complete genome sequence of Corynebacterium casei LMG S-19264T (=DSM 44701T), isolated from a smear-ripened cheese.</title>
        <authorList>
            <consortium name="US DOE Joint Genome Institute (JGI-PGF)"/>
            <person name="Walter F."/>
            <person name="Albersmeier A."/>
            <person name="Kalinowski J."/>
            <person name="Ruckert C."/>
        </authorList>
    </citation>
    <scope>NUCLEOTIDE SEQUENCE</scope>
    <source>
        <strain evidence="2">CGMCC 4.5737</strain>
    </source>
</reference>
<feature type="transmembrane region" description="Helical" evidence="1">
    <location>
        <begin position="30"/>
        <end position="51"/>
    </location>
</feature>
<dbReference type="EMBL" id="BMMK01000004">
    <property type="protein sequence ID" value="GGM44838.1"/>
    <property type="molecule type" value="Genomic_DNA"/>
</dbReference>
<feature type="transmembrane region" description="Helical" evidence="1">
    <location>
        <begin position="113"/>
        <end position="131"/>
    </location>
</feature>
<dbReference type="Pfam" id="PF11377">
    <property type="entry name" value="DUF3180"/>
    <property type="match status" value="1"/>
</dbReference>
<name>A0A8J3CBW8_9PSEU</name>
<gene>
    <name evidence="2" type="ORF">GCM10012275_14800</name>
</gene>